<dbReference type="RefSeq" id="WP_166433101.1">
    <property type="nucleotide sequence ID" value="NZ_FOIO01000020.1"/>
</dbReference>
<reference evidence="1 2" key="1">
    <citation type="submission" date="2016-10" db="EMBL/GenBank/DDBJ databases">
        <authorList>
            <person name="Varghese N."/>
            <person name="Submissions S."/>
        </authorList>
    </citation>
    <scope>NUCLEOTIDE SEQUENCE [LARGE SCALE GENOMIC DNA]</scope>
    <source>
        <strain evidence="1 2">NLAE-zl-C196</strain>
    </source>
</reference>
<proteinExistence type="predicted"/>
<name>A0A1I0GKA2_9FIRM</name>
<evidence type="ECO:0000313" key="2">
    <source>
        <dbReference type="Proteomes" id="UP000182121"/>
    </source>
</evidence>
<gene>
    <name evidence="1" type="ORF">SAMN05216521_102044</name>
</gene>
<dbReference type="EMBL" id="FOIO01000020">
    <property type="protein sequence ID" value="SET71375.1"/>
    <property type="molecule type" value="Genomic_DNA"/>
</dbReference>
<accession>A0A1I0GKA2</accession>
<dbReference type="Proteomes" id="UP000182121">
    <property type="component" value="Unassembled WGS sequence"/>
</dbReference>
<sequence>MDLLEKIKVCQTMRELDELRIDIVIAVQNGADFEVLQKAFIKKRTA</sequence>
<dbReference type="AlphaFoldDB" id="A0A1I0GKA2"/>
<protein>
    <submittedName>
        <fullName evidence="1">Uncharacterized protein</fullName>
    </submittedName>
</protein>
<organism evidence="1 2">
    <name type="scientific">Enterocloster clostridioformis</name>
    <dbReference type="NCBI Taxonomy" id="1531"/>
    <lineage>
        <taxon>Bacteria</taxon>
        <taxon>Bacillati</taxon>
        <taxon>Bacillota</taxon>
        <taxon>Clostridia</taxon>
        <taxon>Lachnospirales</taxon>
        <taxon>Lachnospiraceae</taxon>
        <taxon>Enterocloster</taxon>
    </lineage>
</organism>
<evidence type="ECO:0000313" key="1">
    <source>
        <dbReference type="EMBL" id="SET71375.1"/>
    </source>
</evidence>
<comment type="caution">
    <text evidence="1">The sequence shown here is derived from an EMBL/GenBank/DDBJ whole genome shotgun (WGS) entry which is preliminary data.</text>
</comment>